<feature type="region of interest" description="Disordered" evidence="1">
    <location>
        <begin position="1"/>
        <end position="51"/>
    </location>
</feature>
<accession>A0A427YAN4</accession>
<evidence type="ECO:0000313" key="2">
    <source>
        <dbReference type="EMBL" id="RSH88173.1"/>
    </source>
</evidence>
<dbReference type="Proteomes" id="UP000279236">
    <property type="component" value="Unassembled WGS sequence"/>
</dbReference>
<feature type="compositionally biased region" description="Basic and acidic residues" evidence="1">
    <location>
        <begin position="36"/>
        <end position="51"/>
    </location>
</feature>
<dbReference type="AlphaFoldDB" id="A0A427YAN4"/>
<organism evidence="2 3">
    <name type="scientific">Apiotrichum porosum</name>
    <dbReference type="NCBI Taxonomy" id="105984"/>
    <lineage>
        <taxon>Eukaryota</taxon>
        <taxon>Fungi</taxon>
        <taxon>Dikarya</taxon>
        <taxon>Basidiomycota</taxon>
        <taxon>Agaricomycotina</taxon>
        <taxon>Tremellomycetes</taxon>
        <taxon>Trichosporonales</taxon>
        <taxon>Trichosporonaceae</taxon>
        <taxon>Apiotrichum</taxon>
    </lineage>
</organism>
<comment type="caution">
    <text evidence="2">The sequence shown here is derived from an EMBL/GenBank/DDBJ whole genome shotgun (WGS) entry which is preliminary data.</text>
</comment>
<dbReference type="EMBL" id="RSCE01000001">
    <property type="protein sequence ID" value="RSH88173.1"/>
    <property type="molecule type" value="Genomic_DNA"/>
</dbReference>
<keyword evidence="3" id="KW-1185">Reference proteome</keyword>
<reference evidence="2 3" key="1">
    <citation type="submission" date="2018-11" db="EMBL/GenBank/DDBJ databases">
        <title>Genome sequence of Apiotrichum porosum DSM 27194.</title>
        <authorList>
            <person name="Aliyu H."/>
            <person name="Gorte O."/>
            <person name="Ochsenreither K."/>
        </authorList>
    </citation>
    <scope>NUCLEOTIDE SEQUENCE [LARGE SCALE GENOMIC DNA]</scope>
    <source>
        <strain evidence="2 3">DSM 27194</strain>
    </source>
</reference>
<dbReference type="GeneID" id="39585245"/>
<gene>
    <name evidence="2" type="ORF">EHS24_000702</name>
</gene>
<evidence type="ECO:0000256" key="1">
    <source>
        <dbReference type="SAM" id="MobiDB-lite"/>
    </source>
</evidence>
<evidence type="ECO:0000313" key="3">
    <source>
        <dbReference type="Proteomes" id="UP000279236"/>
    </source>
</evidence>
<protein>
    <submittedName>
        <fullName evidence="2">Uncharacterized protein</fullName>
    </submittedName>
</protein>
<dbReference type="RefSeq" id="XP_028480381.1">
    <property type="nucleotide sequence ID" value="XM_028616524.1"/>
</dbReference>
<proteinExistence type="predicted"/>
<sequence length="51" mass="5486">MGTPDIAQDPFATTATRSYEGVYTAATTPEPPRYAQELDRGDHEPDLSGGM</sequence>
<name>A0A427YAN4_9TREE</name>